<dbReference type="GO" id="GO:0004713">
    <property type="term" value="F:protein tyrosine kinase activity"/>
    <property type="evidence" value="ECO:0007669"/>
    <property type="project" value="TreeGrafter"/>
</dbReference>
<dbReference type="EMBL" id="PPCN01000005">
    <property type="protein sequence ID" value="POF31087.1"/>
    <property type="molecule type" value="Genomic_DNA"/>
</dbReference>
<comment type="subcellular location">
    <subcellularLocation>
        <location evidence="1">Cell membrane</location>
        <topology evidence="1">Multi-pass membrane protein</topology>
    </subcellularLocation>
</comment>
<protein>
    <submittedName>
        <fullName evidence="9">Putative tyrosine kinase-like protein</fullName>
    </submittedName>
</protein>
<dbReference type="SUPFAM" id="SSF52540">
    <property type="entry name" value="P-loop containing nucleoside triphosphate hydrolases"/>
    <property type="match status" value="1"/>
</dbReference>
<evidence type="ECO:0000256" key="2">
    <source>
        <dbReference type="ARBA" id="ARBA00022475"/>
    </source>
</evidence>
<feature type="domain" description="Polysaccharide chain length determinant N-terminal" evidence="7">
    <location>
        <begin position="38"/>
        <end position="121"/>
    </location>
</feature>
<dbReference type="PANTHER" id="PTHR32309:SF13">
    <property type="entry name" value="FERRIC ENTEROBACTIN TRANSPORT PROTEIN FEPE"/>
    <property type="match status" value="1"/>
</dbReference>
<dbReference type="PANTHER" id="PTHR32309">
    <property type="entry name" value="TYROSINE-PROTEIN KINASE"/>
    <property type="match status" value="1"/>
</dbReference>
<dbReference type="RefSeq" id="WP_103223026.1">
    <property type="nucleotide sequence ID" value="NZ_PPCN01000005.1"/>
</dbReference>
<keyword evidence="5 6" id="KW-0472">Membrane</keyword>
<dbReference type="Pfam" id="PF13807">
    <property type="entry name" value="GNVR"/>
    <property type="match status" value="1"/>
</dbReference>
<evidence type="ECO:0000259" key="8">
    <source>
        <dbReference type="Pfam" id="PF13807"/>
    </source>
</evidence>
<keyword evidence="10" id="KW-1185">Reference proteome</keyword>
<dbReference type="InterPro" id="IPR032807">
    <property type="entry name" value="GNVR"/>
</dbReference>
<evidence type="ECO:0000313" key="10">
    <source>
        <dbReference type="Proteomes" id="UP000236959"/>
    </source>
</evidence>
<feature type="transmembrane region" description="Helical" evidence="6">
    <location>
        <begin position="294"/>
        <end position="313"/>
    </location>
</feature>
<evidence type="ECO:0000256" key="1">
    <source>
        <dbReference type="ARBA" id="ARBA00004651"/>
    </source>
</evidence>
<organism evidence="9 10">
    <name type="scientific">Roseibium marinum</name>
    <dbReference type="NCBI Taxonomy" id="281252"/>
    <lineage>
        <taxon>Bacteria</taxon>
        <taxon>Pseudomonadati</taxon>
        <taxon>Pseudomonadota</taxon>
        <taxon>Alphaproteobacteria</taxon>
        <taxon>Hyphomicrobiales</taxon>
        <taxon>Stappiaceae</taxon>
        <taxon>Roseibium</taxon>
    </lineage>
</organism>
<evidence type="ECO:0000259" key="7">
    <source>
        <dbReference type="Pfam" id="PF02706"/>
    </source>
</evidence>
<feature type="domain" description="Tyrosine-protein kinase G-rich" evidence="8">
    <location>
        <begin position="273"/>
        <end position="314"/>
    </location>
</feature>
<evidence type="ECO:0000256" key="6">
    <source>
        <dbReference type="SAM" id="Phobius"/>
    </source>
</evidence>
<accession>A0A2S3UTN3</accession>
<keyword evidence="9" id="KW-0808">Transferase</keyword>
<proteinExistence type="predicted"/>
<dbReference type="InterPro" id="IPR027417">
    <property type="entry name" value="P-loop_NTPase"/>
</dbReference>
<dbReference type="AlphaFoldDB" id="A0A2S3UTN3"/>
<reference evidence="9 10" key="1">
    <citation type="submission" date="2018-01" db="EMBL/GenBank/DDBJ databases">
        <title>Genomic Encyclopedia of Archaeal and Bacterial Type Strains, Phase II (KMG-II): from individual species to whole genera.</title>
        <authorList>
            <person name="Goeker M."/>
        </authorList>
    </citation>
    <scope>NUCLEOTIDE SEQUENCE [LARGE SCALE GENOMIC DNA]</scope>
    <source>
        <strain evidence="9 10">DSM 17023</strain>
    </source>
</reference>
<sequence>MTYKDIPASGQIFRRVHPLHPQGEQPERGPQALVELVLAIVFRYKIMLTGCVLAGLVLSAYYASTLPPVYKATASVLLEPKRVVKVDGQSSFQQELNLNRVDSELVVISSERLLSEVFDSLEMSSDPELANREPSTLSRYAGEAKEWIAGILASISGGEGGSNSSAATTATDQSNRDWLTAFSRFSNRVSASRVGQSFVLSVTYASSDAKLASRVANAIVSAYLLQTVNAEYQTLLTGAGTLQGRLDALSEQINTSRDAMMAGRVPDRPIPDANARVIGEAQVPLSPSAPRKSLIAAFGAILGLILGVCLAALRFTLDKKIWKINDLQNKFNGPCLGYIPLPRRLRRRSKLAPASVASVIYRHPEGKFPSALRDLRTTIDLICAPFAEKRNSVVALVSWEDSVTPTTVGLGLAELNIRSGHRVTLLDAGCSRNNRSGGEKRASQTITFADAVVDPSTLDETVLTENPRLLFLPVYSQNSDINLRVDLSGARAKDLIGSLVGRGKILMSLPPLNGSADGLSLSVQADAVIIVITAGKTTLGNVQDAERQLMRVGANLIGTVFVQG</sequence>
<dbReference type="Gene3D" id="3.40.50.300">
    <property type="entry name" value="P-loop containing nucleotide triphosphate hydrolases"/>
    <property type="match status" value="1"/>
</dbReference>
<comment type="caution">
    <text evidence="9">The sequence shown here is derived from an EMBL/GenBank/DDBJ whole genome shotgun (WGS) entry which is preliminary data.</text>
</comment>
<dbReference type="Proteomes" id="UP000236959">
    <property type="component" value="Unassembled WGS sequence"/>
</dbReference>
<evidence type="ECO:0000256" key="3">
    <source>
        <dbReference type="ARBA" id="ARBA00022692"/>
    </source>
</evidence>
<dbReference type="OrthoDB" id="230260at2"/>
<evidence type="ECO:0000256" key="4">
    <source>
        <dbReference type="ARBA" id="ARBA00022989"/>
    </source>
</evidence>
<keyword evidence="4 6" id="KW-1133">Transmembrane helix</keyword>
<keyword evidence="2" id="KW-1003">Cell membrane</keyword>
<dbReference type="InterPro" id="IPR050445">
    <property type="entry name" value="Bact_polysacc_biosynth/exp"/>
</dbReference>
<gene>
    <name evidence="9" type="ORF">CLV41_105267</name>
</gene>
<name>A0A2S3UTN3_9HYPH</name>
<keyword evidence="9" id="KW-0418">Kinase</keyword>
<keyword evidence="3 6" id="KW-0812">Transmembrane</keyword>
<dbReference type="GO" id="GO:0005886">
    <property type="term" value="C:plasma membrane"/>
    <property type="evidence" value="ECO:0007669"/>
    <property type="project" value="UniProtKB-SubCell"/>
</dbReference>
<evidence type="ECO:0000256" key="5">
    <source>
        <dbReference type="ARBA" id="ARBA00023136"/>
    </source>
</evidence>
<dbReference type="Pfam" id="PF02706">
    <property type="entry name" value="Wzz"/>
    <property type="match status" value="1"/>
</dbReference>
<evidence type="ECO:0000313" key="9">
    <source>
        <dbReference type="EMBL" id="POF31087.1"/>
    </source>
</evidence>
<dbReference type="InterPro" id="IPR003856">
    <property type="entry name" value="LPS_length_determ_N"/>
</dbReference>